<dbReference type="InParanoid" id="B5RUR7"/>
<dbReference type="OMA" id="MDYSDAF"/>
<dbReference type="InterPro" id="IPR013714">
    <property type="entry name" value="Golgi_TVP15"/>
</dbReference>
<keyword evidence="7" id="KW-1185">Reference proteome</keyword>
<dbReference type="AlphaFoldDB" id="B5RUR7"/>
<feature type="transmembrane region" description="Helical" evidence="5">
    <location>
        <begin position="65"/>
        <end position="85"/>
    </location>
</feature>
<dbReference type="PANTHER" id="PTHR28128">
    <property type="entry name" value="GOLGI APPARATUS MEMBRANE PROTEIN TVP15"/>
    <property type="match status" value="1"/>
</dbReference>
<accession>B5RUR7</accession>
<gene>
    <name evidence="6" type="ordered locus">DEHA2G12782g</name>
</gene>
<protein>
    <submittedName>
        <fullName evidence="6">DEHA2G12782p</fullName>
    </submittedName>
</protein>
<dbReference type="GO" id="GO:0000139">
    <property type="term" value="C:Golgi membrane"/>
    <property type="evidence" value="ECO:0007669"/>
    <property type="project" value="TreeGrafter"/>
</dbReference>
<dbReference type="HOGENOM" id="CLU_120579_0_0_1"/>
<dbReference type="KEGG" id="dha:DEHA2G12782g"/>
<dbReference type="PANTHER" id="PTHR28128:SF1">
    <property type="entry name" value="GOLGI APPARATUS MEMBRANE PROTEIN TVP15"/>
    <property type="match status" value="1"/>
</dbReference>
<evidence type="ECO:0000256" key="3">
    <source>
        <dbReference type="ARBA" id="ARBA00022989"/>
    </source>
</evidence>
<dbReference type="Proteomes" id="UP000000599">
    <property type="component" value="Chromosome G"/>
</dbReference>
<dbReference type="RefSeq" id="XP_002770627.1">
    <property type="nucleotide sequence ID" value="XM_002770581.1"/>
</dbReference>
<organism evidence="6 7">
    <name type="scientific">Debaryomyces hansenii (strain ATCC 36239 / CBS 767 / BCRC 21394 / JCM 1990 / NBRC 0083 / IGC 2968)</name>
    <name type="common">Yeast</name>
    <name type="synonym">Torulaspora hansenii</name>
    <dbReference type="NCBI Taxonomy" id="284592"/>
    <lineage>
        <taxon>Eukaryota</taxon>
        <taxon>Fungi</taxon>
        <taxon>Dikarya</taxon>
        <taxon>Ascomycota</taxon>
        <taxon>Saccharomycotina</taxon>
        <taxon>Pichiomycetes</taxon>
        <taxon>Debaryomycetaceae</taxon>
        <taxon>Debaryomyces</taxon>
    </lineage>
</organism>
<dbReference type="VEuPathDB" id="FungiDB:DEHA2G12782g"/>
<evidence type="ECO:0000256" key="1">
    <source>
        <dbReference type="ARBA" id="ARBA00004141"/>
    </source>
</evidence>
<dbReference type="EMBL" id="CR382139">
    <property type="protein sequence ID" value="CAR65961.1"/>
    <property type="molecule type" value="Genomic_DNA"/>
</dbReference>
<dbReference type="FunCoup" id="B5RUR7">
    <property type="interactions" value="65"/>
</dbReference>
<feature type="transmembrane region" description="Helical" evidence="5">
    <location>
        <begin position="97"/>
        <end position="116"/>
    </location>
</feature>
<evidence type="ECO:0000256" key="2">
    <source>
        <dbReference type="ARBA" id="ARBA00022692"/>
    </source>
</evidence>
<evidence type="ECO:0000313" key="6">
    <source>
        <dbReference type="EMBL" id="CAR65961.1"/>
    </source>
</evidence>
<keyword evidence="3 5" id="KW-1133">Transmembrane helix</keyword>
<feature type="transmembrane region" description="Helical" evidence="5">
    <location>
        <begin position="41"/>
        <end position="59"/>
    </location>
</feature>
<sequence>MNLDALNGSDLNGAFKIANLAVAGLSILSGLSQLFSGIQSFVLGIYIIAFGGVIGLLEFRVPAEAYAYASFLFSFIGRGIFYTLIGASINGGSAFRIIAGLLIFVVGLVYISLEAIPSISPPENMNPEGIAIGINDEDII</sequence>
<keyword evidence="4 5" id="KW-0472">Membrane</keyword>
<dbReference type="OrthoDB" id="423534at2759"/>
<evidence type="ECO:0000256" key="4">
    <source>
        <dbReference type="ARBA" id="ARBA00023136"/>
    </source>
</evidence>
<dbReference type="GeneID" id="8999198"/>
<comment type="subcellular location">
    <subcellularLocation>
        <location evidence="1">Membrane</location>
        <topology evidence="1">Multi-pass membrane protein</topology>
    </subcellularLocation>
</comment>
<dbReference type="eggNOG" id="ENOG502S6ZT">
    <property type="taxonomic scope" value="Eukaryota"/>
</dbReference>
<evidence type="ECO:0000256" key="5">
    <source>
        <dbReference type="SAM" id="Phobius"/>
    </source>
</evidence>
<dbReference type="GO" id="GO:0016192">
    <property type="term" value="P:vesicle-mediated transport"/>
    <property type="evidence" value="ECO:0007669"/>
    <property type="project" value="TreeGrafter"/>
</dbReference>
<keyword evidence="2 5" id="KW-0812">Transmembrane</keyword>
<evidence type="ECO:0000313" key="7">
    <source>
        <dbReference type="Proteomes" id="UP000000599"/>
    </source>
</evidence>
<name>B5RUR7_DEBHA</name>
<proteinExistence type="predicted"/>
<dbReference type="Pfam" id="PF08507">
    <property type="entry name" value="COPI_assoc"/>
    <property type="match status" value="1"/>
</dbReference>
<reference evidence="6 7" key="1">
    <citation type="journal article" date="2004" name="Nature">
        <title>Genome evolution in yeasts.</title>
        <authorList>
            <consortium name="Genolevures"/>
            <person name="Dujon B."/>
            <person name="Sherman D."/>
            <person name="Fischer G."/>
            <person name="Durrens P."/>
            <person name="Casaregola S."/>
            <person name="Lafontaine I."/>
            <person name="de Montigny J."/>
            <person name="Marck C."/>
            <person name="Neuveglise C."/>
            <person name="Talla E."/>
            <person name="Goffard N."/>
            <person name="Frangeul L."/>
            <person name="Aigle M."/>
            <person name="Anthouard V."/>
            <person name="Babour A."/>
            <person name="Barbe V."/>
            <person name="Barnay S."/>
            <person name="Blanchin S."/>
            <person name="Beckerich J.M."/>
            <person name="Beyne E."/>
            <person name="Bleykasten C."/>
            <person name="Boisrame A."/>
            <person name="Boyer J."/>
            <person name="Cattolico L."/>
            <person name="Confanioleri F."/>
            <person name="de Daruvar A."/>
            <person name="Despons L."/>
            <person name="Fabre E."/>
            <person name="Fairhead C."/>
            <person name="Ferry-Dumazet H."/>
            <person name="Groppi A."/>
            <person name="Hantraye F."/>
            <person name="Hennequin C."/>
            <person name="Jauniaux N."/>
            <person name="Joyet P."/>
            <person name="Kachouri R."/>
            <person name="Kerrest A."/>
            <person name="Koszul R."/>
            <person name="Lemaire M."/>
            <person name="Lesur I."/>
            <person name="Ma L."/>
            <person name="Muller H."/>
            <person name="Nicaud J.M."/>
            <person name="Nikolski M."/>
            <person name="Oztas S."/>
            <person name="Ozier-Kalogeropoulos O."/>
            <person name="Pellenz S."/>
            <person name="Potier S."/>
            <person name="Richard G.F."/>
            <person name="Straub M.L."/>
            <person name="Suleau A."/>
            <person name="Swennene D."/>
            <person name="Tekaia F."/>
            <person name="Wesolowski-Louvel M."/>
            <person name="Westhof E."/>
            <person name="Wirth B."/>
            <person name="Zeniou-Meyer M."/>
            <person name="Zivanovic I."/>
            <person name="Bolotin-Fukuhara M."/>
            <person name="Thierry A."/>
            <person name="Bouchier C."/>
            <person name="Caudron B."/>
            <person name="Scarpelli C."/>
            <person name="Gaillardin C."/>
            <person name="Weissenbach J."/>
            <person name="Wincker P."/>
            <person name="Souciet J.L."/>
        </authorList>
    </citation>
    <scope>NUCLEOTIDE SEQUENCE [LARGE SCALE GENOMIC DNA]</scope>
    <source>
        <strain evidence="7">ATCC 36239 / CBS 767 / BCRC 21394 / JCM 1990 / NBRC 0083 / IGC 2968</strain>
    </source>
</reference>